<proteinExistence type="predicted"/>
<feature type="domain" description="Arb2" evidence="2">
    <location>
        <begin position="15"/>
        <end position="301"/>
    </location>
</feature>
<dbReference type="Proteomes" id="UP001281003">
    <property type="component" value="Unassembled WGS sequence"/>
</dbReference>
<gene>
    <name evidence="3" type="ORF">B0T20DRAFT_275185</name>
</gene>
<evidence type="ECO:0000256" key="1">
    <source>
        <dbReference type="SAM" id="MobiDB-lite"/>
    </source>
</evidence>
<protein>
    <submittedName>
        <fullName evidence="3">Arb2 domain-containing protein</fullName>
    </submittedName>
</protein>
<dbReference type="InterPro" id="IPR053858">
    <property type="entry name" value="Arb2_dom"/>
</dbReference>
<dbReference type="AlphaFoldDB" id="A0AAE0PAT2"/>
<reference evidence="3" key="2">
    <citation type="submission" date="2023-07" db="EMBL/GenBank/DDBJ databases">
        <authorList>
            <consortium name="Lawrence Berkeley National Laboratory"/>
            <person name="Haridas S."/>
            <person name="Hensen N."/>
            <person name="Bonometti L."/>
            <person name="Westerberg I."/>
            <person name="Brannstrom I.O."/>
            <person name="Guillou S."/>
            <person name="Cros-Aarteil S."/>
            <person name="Calhoun S."/>
            <person name="Kuo A."/>
            <person name="Mondo S."/>
            <person name="Pangilinan J."/>
            <person name="Riley R."/>
            <person name="LaButti K."/>
            <person name="Andreopoulos B."/>
            <person name="Lipzen A."/>
            <person name="Chen C."/>
            <person name="Yanf M."/>
            <person name="Daum C."/>
            <person name="Ng V."/>
            <person name="Clum A."/>
            <person name="Steindorff A."/>
            <person name="Ohm R."/>
            <person name="Martin F."/>
            <person name="Silar P."/>
            <person name="Natvig D."/>
            <person name="Lalanne C."/>
            <person name="Gautier V."/>
            <person name="Ament-velasquez S.L."/>
            <person name="Kruys A."/>
            <person name="Hutchinson M.I."/>
            <person name="Powell A.J."/>
            <person name="Barry K."/>
            <person name="Miller A.N."/>
            <person name="Grigoriev I.V."/>
            <person name="Debuchy R."/>
            <person name="Gladieux P."/>
            <person name="Thoren M.H."/>
            <person name="Johannesson H."/>
        </authorList>
    </citation>
    <scope>NUCLEOTIDE SEQUENCE</scope>
    <source>
        <strain evidence="3">FGSC 1904</strain>
    </source>
</reference>
<dbReference type="EMBL" id="JAUTDP010000009">
    <property type="protein sequence ID" value="KAK3396556.1"/>
    <property type="molecule type" value="Genomic_DNA"/>
</dbReference>
<organism evidence="3 4">
    <name type="scientific">Sordaria brevicollis</name>
    <dbReference type="NCBI Taxonomy" id="83679"/>
    <lineage>
        <taxon>Eukaryota</taxon>
        <taxon>Fungi</taxon>
        <taxon>Dikarya</taxon>
        <taxon>Ascomycota</taxon>
        <taxon>Pezizomycotina</taxon>
        <taxon>Sordariomycetes</taxon>
        <taxon>Sordariomycetidae</taxon>
        <taxon>Sordariales</taxon>
        <taxon>Sordariaceae</taxon>
        <taxon>Sordaria</taxon>
    </lineage>
</organism>
<accession>A0AAE0PAT2</accession>
<keyword evidence="4" id="KW-1185">Reference proteome</keyword>
<dbReference type="PANTHER" id="PTHR21357:SF4">
    <property type="entry name" value="FAM172 FAMILY PROTEIN HOMOLOG CG10038"/>
    <property type="match status" value="1"/>
</dbReference>
<dbReference type="PANTHER" id="PTHR21357">
    <property type="entry name" value="FAM172 FAMILY PROTEIN HOMOLOG CG10038"/>
    <property type="match status" value="1"/>
</dbReference>
<dbReference type="Pfam" id="PF22749">
    <property type="entry name" value="Arb2"/>
    <property type="match status" value="1"/>
</dbReference>
<name>A0AAE0PAT2_SORBR</name>
<dbReference type="GO" id="GO:0005634">
    <property type="term" value="C:nucleus"/>
    <property type="evidence" value="ECO:0007669"/>
    <property type="project" value="TreeGrafter"/>
</dbReference>
<evidence type="ECO:0000259" key="2">
    <source>
        <dbReference type="Pfam" id="PF22749"/>
    </source>
</evidence>
<evidence type="ECO:0000313" key="3">
    <source>
        <dbReference type="EMBL" id="KAK3396556.1"/>
    </source>
</evidence>
<dbReference type="InterPro" id="IPR048263">
    <property type="entry name" value="Arb2"/>
</dbReference>
<feature type="region of interest" description="Disordered" evidence="1">
    <location>
        <begin position="452"/>
        <end position="472"/>
    </location>
</feature>
<comment type="caution">
    <text evidence="3">The sequence shown here is derived from an EMBL/GenBank/DDBJ whole genome shotgun (WGS) entry which is preliminary data.</text>
</comment>
<dbReference type="GO" id="GO:0035197">
    <property type="term" value="F:siRNA binding"/>
    <property type="evidence" value="ECO:0007669"/>
    <property type="project" value="TreeGrafter"/>
</dbReference>
<reference evidence="3" key="1">
    <citation type="journal article" date="2023" name="Mol. Phylogenet. Evol.">
        <title>Genome-scale phylogeny and comparative genomics of the fungal order Sordariales.</title>
        <authorList>
            <person name="Hensen N."/>
            <person name="Bonometti L."/>
            <person name="Westerberg I."/>
            <person name="Brannstrom I.O."/>
            <person name="Guillou S."/>
            <person name="Cros-Aarteil S."/>
            <person name="Calhoun S."/>
            <person name="Haridas S."/>
            <person name="Kuo A."/>
            <person name="Mondo S."/>
            <person name="Pangilinan J."/>
            <person name="Riley R."/>
            <person name="LaButti K."/>
            <person name="Andreopoulos B."/>
            <person name="Lipzen A."/>
            <person name="Chen C."/>
            <person name="Yan M."/>
            <person name="Daum C."/>
            <person name="Ng V."/>
            <person name="Clum A."/>
            <person name="Steindorff A."/>
            <person name="Ohm R.A."/>
            <person name="Martin F."/>
            <person name="Silar P."/>
            <person name="Natvig D.O."/>
            <person name="Lalanne C."/>
            <person name="Gautier V."/>
            <person name="Ament-Velasquez S.L."/>
            <person name="Kruys A."/>
            <person name="Hutchinson M.I."/>
            <person name="Powell A.J."/>
            <person name="Barry K."/>
            <person name="Miller A.N."/>
            <person name="Grigoriev I.V."/>
            <person name="Debuchy R."/>
            <person name="Gladieux P."/>
            <person name="Hiltunen Thoren M."/>
            <person name="Johannesson H."/>
        </authorList>
    </citation>
    <scope>NUCLEOTIDE SEQUENCE</scope>
    <source>
        <strain evidence="3">FGSC 1904</strain>
    </source>
</reference>
<evidence type="ECO:0000313" key="4">
    <source>
        <dbReference type="Proteomes" id="UP001281003"/>
    </source>
</evidence>
<sequence>MFCRRWSGLPAEPKFEPDLKKLGYFVNEDDEIRDYHKPDFYFKYFLTKNTRYNDCQRFAFNVAVGNIIDSRLAAEGLKEVLLPLGVASKDEPHVKIRLSEDIADKKSRVVIIVGQSFQDFGILAHRVASGAGGLNKGSLVNMVRAIKQQKSSATDETAPGIILANPGQLWWWPEGKMAVTDFARHQVPGSSLVHWGYYHDPERNTVPENETPADHVKYIFEKVVPQFVKDDAKIDVIALGDMSDEVEQYFDNDKVWAKIGHKMNAMVVLGGFFDMREARCQDFKKFMDERGRAYINSSEPLDTLIAGPEGGDPAVTGYVGYGCPTYSVGPNAAITELILIEAGSAVLQWLQKVALDQNYVNERVNIPVPEKEPEMDDAEFFGWGKKDGADGSNEVSLKEVMGDGVAKGVDHDKEAENIFLTVAADDYLQPPKDETLDQAINRKLAEEIARRVKMEKDGIPDTADAAESEDED</sequence>
<dbReference type="GO" id="GO:0031048">
    <property type="term" value="P:regulatory ncRNA-mediated heterochromatin formation"/>
    <property type="evidence" value="ECO:0007669"/>
    <property type="project" value="TreeGrafter"/>
</dbReference>